<keyword evidence="4" id="KW-1185">Reference proteome</keyword>
<dbReference type="EMBL" id="ATHO01000162">
    <property type="protein sequence ID" value="EQA99826.1"/>
    <property type="molecule type" value="Genomic_DNA"/>
</dbReference>
<dbReference type="PATRIC" id="fig|1329909.3.peg.3708"/>
<name>T0GGQ2_9SPHN</name>
<dbReference type="InterPro" id="IPR007712">
    <property type="entry name" value="RelE/ParE_toxin"/>
</dbReference>
<accession>T0GGQ2</accession>
<evidence type="ECO:0000313" key="4">
    <source>
        <dbReference type="Proteomes" id="UP000015525"/>
    </source>
</evidence>
<dbReference type="Proteomes" id="UP000015525">
    <property type="component" value="Unassembled WGS sequence"/>
</dbReference>
<comment type="similarity">
    <text evidence="1">Belongs to the RelE toxin family.</text>
</comment>
<dbReference type="Pfam" id="PF05016">
    <property type="entry name" value="ParE_toxin"/>
    <property type="match status" value="1"/>
</dbReference>
<comment type="caution">
    <text evidence="3">The sequence shown here is derived from an EMBL/GenBank/DDBJ whole genome shotgun (WGS) entry which is preliminary data.</text>
</comment>
<organism evidence="3 4">
    <name type="scientific">Sphingobium quisquiliarum P25</name>
    <dbReference type="NCBI Taxonomy" id="1329909"/>
    <lineage>
        <taxon>Bacteria</taxon>
        <taxon>Pseudomonadati</taxon>
        <taxon>Pseudomonadota</taxon>
        <taxon>Alphaproteobacteria</taxon>
        <taxon>Sphingomonadales</taxon>
        <taxon>Sphingomonadaceae</taxon>
        <taxon>Sphingobium</taxon>
    </lineage>
</organism>
<dbReference type="InterPro" id="IPR035093">
    <property type="entry name" value="RelE/ParE_toxin_dom_sf"/>
</dbReference>
<proteinExistence type="inferred from homology"/>
<dbReference type="InterPro" id="IPR051803">
    <property type="entry name" value="TA_system_RelE-like_toxin"/>
</dbReference>
<dbReference type="RefSeq" id="WP_021239855.1">
    <property type="nucleotide sequence ID" value="NZ_ATHO01000162.1"/>
</dbReference>
<evidence type="ECO:0000313" key="3">
    <source>
        <dbReference type="EMBL" id="EQA99826.1"/>
    </source>
</evidence>
<evidence type="ECO:0000256" key="1">
    <source>
        <dbReference type="ARBA" id="ARBA00006226"/>
    </source>
</evidence>
<evidence type="ECO:0000256" key="2">
    <source>
        <dbReference type="ARBA" id="ARBA00022649"/>
    </source>
</evidence>
<dbReference type="PANTHER" id="PTHR33755">
    <property type="entry name" value="TOXIN PARE1-RELATED"/>
    <property type="match status" value="1"/>
</dbReference>
<gene>
    <name evidence="3" type="ORF">L288_19275</name>
</gene>
<dbReference type="Gene3D" id="3.30.2310.20">
    <property type="entry name" value="RelE-like"/>
    <property type="match status" value="1"/>
</dbReference>
<dbReference type="PANTHER" id="PTHR33755:SF6">
    <property type="entry name" value="PLASMID STABILIZATION SYSTEM PROTEIN"/>
    <property type="match status" value="1"/>
</dbReference>
<protein>
    <submittedName>
        <fullName evidence="3">Plasmid stabilization protein</fullName>
    </submittedName>
</protein>
<keyword evidence="2" id="KW-1277">Toxin-antitoxin system</keyword>
<reference evidence="3 4" key="1">
    <citation type="journal article" date="2013" name="Genome Announc.">
        <title>Draft Genome Sequence of Sphingobium quisquiliarum Strain P25T, a Novel Hexachlorocyclohexane (HCH)-Degrading Bacterium Isolated from an HCH Dumpsite.</title>
        <authorList>
            <person name="Kumar Singh A."/>
            <person name="Sangwan N."/>
            <person name="Sharma A."/>
            <person name="Gupta V."/>
            <person name="Khurana J.P."/>
            <person name="Lal R."/>
        </authorList>
    </citation>
    <scope>NUCLEOTIDE SEQUENCE [LARGE SCALE GENOMIC DNA]</scope>
    <source>
        <strain evidence="3 4">P25</strain>
    </source>
</reference>
<sequence length="102" mass="11394">MGHSIILTPEARDHLDAIYDHIAAAASPDIAQRFTDGILDHIGKLTDFPRRGTMRDDLRPGLRTTAWRRRVTIAFAVEDTAVVIVGIFYGGRDFENLLTEDS</sequence>
<dbReference type="AlphaFoldDB" id="T0GGQ2"/>